<dbReference type="InterPro" id="IPR037237">
    <property type="entry name" value="IlvD/EDD_N"/>
</dbReference>
<comment type="similarity">
    <text evidence="1 10">Belongs to the IlvD/Edd family.</text>
</comment>
<comment type="cofactor">
    <cofactor evidence="10">
        <name>[4Fe-4S] cluster</name>
        <dbReference type="ChEBI" id="CHEBI:49883"/>
    </cofactor>
    <text evidence="10">Binds 1 [4Fe-4S] cluster.</text>
</comment>
<dbReference type="InterPro" id="IPR042096">
    <property type="entry name" value="Dihydro-acid_dehy_C"/>
</dbReference>
<protein>
    <recommendedName>
        <fullName evidence="10 11">Phosphogluconate dehydratase</fullName>
        <ecNumber evidence="10 11">4.2.1.12</ecNumber>
    </recommendedName>
</protein>
<dbReference type="Gene3D" id="3.50.30.80">
    <property type="entry name" value="IlvD/EDD C-terminal domain-like"/>
    <property type="match status" value="1"/>
</dbReference>
<keyword evidence="9 10" id="KW-0119">Carbohydrate metabolism</keyword>
<dbReference type="InterPro" id="IPR000581">
    <property type="entry name" value="ILV_EDD_N"/>
</dbReference>
<evidence type="ECO:0000259" key="12">
    <source>
        <dbReference type="Pfam" id="PF00920"/>
    </source>
</evidence>
<sequence>MLHPRIQEVTQRVIERSKNTRQAYLDRISHAKKQTRVRAGLGCGNIAHVMAACSSDDKARLKADEQPNLAIINSYNDMLSAHVPYKDYPDLIKDIATKYDATAQVAGGVPAMCDGVTQGRDGMELSLFSRDVIAMSTAISLSHDVFDGVFCLGVCDKIVPGLLIGALSFGHLPVFFLPAGPMQSGIPNKEKARIRQKFAQGLVSREDLLEAESASYHSAGTCTFYGTANSNQMLMEIMGLHLPGSSFINPYTELRDGLTGNAVETMLKQLTDDKESPCLADVISEKTIINGLVGLLSTGGSTNHAIHIVAIAKAAGIQVTWKDMSDLSEVVPLLTRIYPNGSADVNHFQAAGGMGFLMRELASAGYLHTDVQTMLGDGLAPYMTEPRLDKDDSLIMSNSTGPTKVKWVDCPANSHDEEVLRPVSNPFSKQGGLQLLTGNLGKAVIKVSAVAEEHQIVTAPAKVFSSQSALQDAYTRGELNQDFIAVLKEQGPKAKGMPELHKLTPVMATLQDEGFKVAIVTDGRMSGASGKVPAAIHLAPEAVEGGIIAKIREGDLVTLDAPNGILKVHVSDEELAKRELELSQPSATFGTGRELFTGFRNIVSSADLGASAFGLE</sequence>
<keyword evidence="5 10" id="KW-0408">Iron</keyword>
<proteinExistence type="inferred from homology"/>
<keyword evidence="8 10" id="KW-0456">Lyase</keyword>
<feature type="binding site" evidence="10">
    <location>
        <position position="222"/>
    </location>
    <ligand>
        <name>[4Fe-4S] cluster</name>
        <dbReference type="ChEBI" id="CHEBI:49883"/>
    </ligand>
</feature>
<dbReference type="PANTHER" id="PTHR43661:SF1">
    <property type="entry name" value="PHOSPHOGLUCONATE DEHYDRATASE"/>
    <property type="match status" value="1"/>
</dbReference>
<dbReference type="InterPro" id="IPR056740">
    <property type="entry name" value="ILV_EDD_C"/>
</dbReference>
<feature type="domain" description="Dihydroxy-acid/6-phosphogluconate dehydratase N-terminal" evidence="12">
    <location>
        <begin position="66"/>
        <end position="380"/>
    </location>
</feature>
<dbReference type="SUPFAM" id="SSF52016">
    <property type="entry name" value="LeuD/IlvD-like"/>
    <property type="match status" value="1"/>
</dbReference>
<dbReference type="EMBL" id="JJNZ01000026">
    <property type="protein sequence ID" value="KDC51371.1"/>
    <property type="molecule type" value="Genomic_DNA"/>
</dbReference>
<dbReference type="GO" id="GO:0046872">
    <property type="term" value="F:metal ion binding"/>
    <property type="evidence" value="ECO:0007669"/>
    <property type="project" value="UniProtKB-KW"/>
</dbReference>
<comment type="pathway">
    <text evidence="10">Carbohydrate metabolism; Entner-Doudoroff pathway.</text>
</comment>
<accession>A0ABD3Y9T4</accession>
<keyword evidence="3 10" id="KW-0479">Metal-binding</keyword>
<comment type="catalytic activity">
    <reaction evidence="10">
        <text>6-phospho-D-gluconate = 2-dehydro-3-deoxy-6-phospho-D-gluconate + H2O</text>
        <dbReference type="Rhea" id="RHEA:17277"/>
        <dbReference type="ChEBI" id="CHEBI:15377"/>
        <dbReference type="ChEBI" id="CHEBI:57569"/>
        <dbReference type="ChEBI" id="CHEBI:58759"/>
        <dbReference type="EC" id="4.2.1.12"/>
    </reaction>
</comment>
<organism evidence="14 15">
    <name type="scientific">Pseudoalteromonas fuliginea</name>
    <dbReference type="NCBI Taxonomy" id="1872678"/>
    <lineage>
        <taxon>Bacteria</taxon>
        <taxon>Pseudomonadati</taxon>
        <taxon>Pseudomonadota</taxon>
        <taxon>Gammaproteobacteria</taxon>
        <taxon>Alteromonadales</taxon>
        <taxon>Pseudoalteromonadaceae</taxon>
        <taxon>Pseudoalteromonas</taxon>
    </lineage>
</organism>
<dbReference type="InterPro" id="IPR004786">
    <property type="entry name" value="6-phosphgluc_deHydtase"/>
</dbReference>
<evidence type="ECO:0000256" key="5">
    <source>
        <dbReference type="ARBA" id="ARBA00023004"/>
    </source>
</evidence>
<keyword evidence="2 10" id="KW-0004">4Fe-4S</keyword>
<reference evidence="14 15" key="1">
    <citation type="submission" date="2014-04" db="EMBL/GenBank/DDBJ databases">
        <title>Pseudoalteromonas galatheae sp. nov., isolated from a deep-sea polychaete near Canal Concepcion, Chile.</title>
        <authorList>
            <person name="Machado H.R."/>
            <person name="Gram L."/>
            <person name="Vynne N.G."/>
        </authorList>
    </citation>
    <scope>NUCLEOTIDE SEQUENCE [LARGE SCALE GENOMIC DNA]</scope>
    <source>
        <strain evidence="14 15">KMM216</strain>
    </source>
</reference>
<comment type="caution">
    <text evidence="14">The sequence shown here is derived from an EMBL/GenBank/DDBJ whole genome shotgun (WGS) entry which is preliminary data.</text>
</comment>
<dbReference type="Pfam" id="PF00920">
    <property type="entry name" value="ILVD_EDD_N"/>
    <property type="match status" value="1"/>
</dbReference>
<evidence type="ECO:0000313" key="15">
    <source>
        <dbReference type="Proteomes" id="UP000027154"/>
    </source>
</evidence>
<dbReference type="HAMAP" id="MF_02094">
    <property type="entry name" value="Edd"/>
    <property type="match status" value="1"/>
</dbReference>
<dbReference type="FunFam" id="3.50.30.80:FF:000001">
    <property type="entry name" value="Dihydroxy-acid dehydratase"/>
    <property type="match status" value="1"/>
</dbReference>
<comment type="function">
    <text evidence="10">Catalyzes the dehydration of 6-phospho-D-gluconate to 2-dehydro-3-deoxy-6-phospho-D-gluconate.</text>
</comment>
<dbReference type="PANTHER" id="PTHR43661">
    <property type="entry name" value="D-XYLONATE DEHYDRATASE"/>
    <property type="match status" value="1"/>
</dbReference>
<dbReference type="Pfam" id="PF24877">
    <property type="entry name" value="ILV_EDD_C"/>
    <property type="match status" value="1"/>
</dbReference>
<dbReference type="InterPro" id="IPR020558">
    <property type="entry name" value="DiOHA_6PGluconate_deHydtase_CS"/>
</dbReference>
<evidence type="ECO:0000256" key="10">
    <source>
        <dbReference type="HAMAP-Rule" id="MF_02094"/>
    </source>
</evidence>
<keyword evidence="6 10" id="KW-0411">Iron-sulfur</keyword>
<gene>
    <name evidence="10" type="primary">edd</name>
    <name evidence="14" type="ORF">DC53_09235</name>
</gene>
<dbReference type="GO" id="GO:0051539">
    <property type="term" value="F:4 iron, 4 sulfur cluster binding"/>
    <property type="evidence" value="ECO:0007669"/>
    <property type="project" value="UniProtKB-UniRule"/>
</dbReference>
<dbReference type="GO" id="GO:0004456">
    <property type="term" value="F:phosphogluconate dehydratase activity"/>
    <property type="evidence" value="ECO:0007669"/>
    <property type="project" value="UniProtKB-UniRule"/>
</dbReference>
<dbReference type="PROSITE" id="PS00886">
    <property type="entry name" value="ILVD_EDD_1"/>
    <property type="match status" value="1"/>
</dbReference>
<dbReference type="GO" id="GO:0009255">
    <property type="term" value="P:Entner-Doudoroff pathway through 6-phosphogluconate"/>
    <property type="evidence" value="ECO:0007669"/>
    <property type="project" value="UniProtKB-UniRule"/>
</dbReference>
<evidence type="ECO:0000256" key="11">
    <source>
        <dbReference type="NCBIfam" id="TIGR01196"/>
    </source>
</evidence>
<evidence type="ECO:0000313" key="14">
    <source>
        <dbReference type="EMBL" id="KDC51371.1"/>
    </source>
</evidence>
<name>A0ABD3Y9T4_9GAMM</name>
<dbReference type="EC" id="4.2.1.12" evidence="10 11"/>
<dbReference type="AlphaFoldDB" id="A0ABD3Y9T4"/>
<dbReference type="RefSeq" id="WP_033029459.1">
    <property type="nucleotide sequence ID" value="NZ_JJNZ01000026.1"/>
</dbReference>
<evidence type="ECO:0000256" key="9">
    <source>
        <dbReference type="ARBA" id="ARBA00023277"/>
    </source>
</evidence>
<evidence type="ECO:0000256" key="8">
    <source>
        <dbReference type="ARBA" id="ARBA00023239"/>
    </source>
</evidence>
<evidence type="ECO:0000256" key="2">
    <source>
        <dbReference type="ARBA" id="ARBA00022485"/>
    </source>
</evidence>
<evidence type="ECO:0000259" key="13">
    <source>
        <dbReference type="Pfam" id="PF24877"/>
    </source>
</evidence>
<evidence type="ECO:0000256" key="1">
    <source>
        <dbReference type="ARBA" id="ARBA00006486"/>
    </source>
</evidence>
<evidence type="ECO:0000256" key="6">
    <source>
        <dbReference type="ARBA" id="ARBA00023014"/>
    </source>
</evidence>
<evidence type="ECO:0000256" key="7">
    <source>
        <dbReference type="ARBA" id="ARBA00023064"/>
    </source>
</evidence>
<keyword evidence="7 10" id="KW-0311">Gluconate utilization</keyword>
<evidence type="ECO:0000256" key="4">
    <source>
        <dbReference type="ARBA" id="ARBA00022842"/>
    </source>
</evidence>
<dbReference type="NCBIfam" id="TIGR01196">
    <property type="entry name" value="edd"/>
    <property type="match status" value="1"/>
</dbReference>
<dbReference type="Proteomes" id="UP000027154">
    <property type="component" value="Unassembled WGS sequence"/>
</dbReference>
<feature type="domain" description="Dihydroxy-acid/6-phosphogluconate dehydratase C-terminal" evidence="13">
    <location>
        <begin position="418"/>
        <end position="610"/>
    </location>
</feature>
<evidence type="ECO:0000256" key="3">
    <source>
        <dbReference type="ARBA" id="ARBA00022723"/>
    </source>
</evidence>
<dbReference type="SUPFAM" id="SSF143975">
    <property type="entry name" value="IlvD/EDD N-terminal domain-like"/>
    <property type="match status" value="1"/>
</dbReference>
<feature type="binding site" evidence="10">
    <location>
        <position position="155"/>
    </location>
    <ligand>
        <name>[4Fe-4S] cluster</name>
        <dbReference type="ChEBI" id="CHEBI:49883"/>
    </ligand>
</feature>
<dbReference type="GO" id="GO:0019521">
    <property type="term" value="P:D-gluconate metabolic process"/>
    <property type="evidence" value="ECO:0007669"/>
    <property type="project" value="UniProtKB-KW"/>
</dbReference>
<keyword evidence="4" id="KW-0460">Magnesium</keyword>
<dbReference type="PROSITE" id="PS00887">
    <property type="entry name" value="ILVD_EDD_2"/>
    <property type="match status" value="1"/>
</dbReference>